<gene>
    <name evidence="1" type="ORF">TNCT_103341</name>
</gene>
<dbReference type="Proteomes" id="UP000887116">
    <property type="component" value="Unassembled WGS sequence"/>
</dbReference>
<accession>A0A8X6GTS3</accession>
<dbReference type="EMBL" id="BMAO01033432">
    <property type="protein sequence ID" value="GFQ89518.1"/>
    <property type="molecule type" value="Genomic_DNA"/>
</dbReference>
<dbReference type="PANTHER" id="PTHR22876">
    <property type="entry name" value="ZGC:101016"/>
    <property type="match status" value="1"/>
</dbReference>
<dbReference type="PANTHER" id="PTHR22876:SF5">
    <property type="entry name" value="CHROMOSOME 9 OPEN READING FRAME 85"/>
    <property type="match status" value="1"/>
</dbReference>
<evidence type="ECO:0000313" key="1">
    <source>
        <dbReference type="EMBL" id="GFQ89518.1"/>
    </source>
</evidence>
<proteinExistence type="predicted"/>
<reference evidence="1" key="1">
    <citation type="submission" date="2020-07" db="EMBL/GenBank/DDBJ databases">
        <title>Multicomponent nature underlies the extraordinary mechanical properties of spider dragline silk.</title>
        <authorList>
            <person name="Kono N."/>
            <person name="Nakamura H."/>
            <person name="Mori M."/>
            <person name="Yoshida Y."/>
            <person name="Ohtoshi R."/>
            <person name="Malay A.D."/>
            <person name="Moran D.A.P."/>
            <person name="Tomita M."/>
            <person name="Numata K."/>
            <person name="Arakawa K."/>
        </authorList>
    </citation>
    <scope>NUCLEOTIDE SEQUENCE</scope>
</reference>
<keyword evidence="2" id="KW-1185">Reference proteome</keyword>
<sequence length="105" mass="12154">MSTQRGNNTRSRPQKYKNTVAFRNDKYGENEHTKMLNSIKLKSLCPKCEAVIQWKIKFKKYKPLTVPSKCIKCEEKTVRSAYHNICTNCSENLNVCAKCGENFSK</sequence>
<organism evidence="1 2">
    <name type="scientific">Trichonephila clavata</name>
    <name type="common">Joro spider</name>
    <name type="synonym">Nephila clavata</name>
    <dbReference type="NCBI Taxonomy" id="2740835"/>
    <lineage>
        <taxon>Eukaryota</taxon>
        <taxon>Metazoa</taxon>
        <taxon>Ecdysozoa</taxon>
        <taxon>Arthropoda</taxon>
        <taxon>Chelicerata</taxon>
        <taxon>Arachnida</taxon>
        <taxon>Araneae</taxon>
        <taxon>Araneomorphae</taxon>
        <taxon>Entelegynae</taxon>
        <taxon>Araneoidea</taxon>
        <taxon>Nephilidae</taxon>
        <taxon>Trichonephila</taxon>
    </lineage>
</organism>
<dbReference type="AlphaFoldDB" id="A0A8X6GTS3"/>
<dbReference type="InterPro" id="IPR019351">
    <property type="entry name" value="DUF2039"/>
</dbReference>
<dbReference type="OrthoDB" id="250548at2759"/>
<name>A0A8X6GTS3_TRICU</name>
<dbReference type="Pfam" id="PF10217">
    <property type="entry name" value="DUF2039"/>
    <property type="match status" value="1"/>
</dbReference>
<comment type="caution">
    <text evidence="1">The sequence shown here is derived from an EMBL/GenBank/DDBJ whole genome shotgun (WGS) entry which is preliminary data.</text>
</comment>
<evidence type="ECO:0000313" key="2">
    <source>
        <dbReference type="Proteomes" id="UP000887116"/>
    </source>
</evidence>
<protein>
    <submittedName>
        <fullName evidence="1">Uncharacterized protein C9orf85 homolog</fullName>
    </submittedName>
</protein>